<dbReference type="PROSITE" id="PS51704">
    <property type="entry name" value="GP_PDE"/>
    <property type="match status" value="1"/>
</dbReference>
<dbReference type="InterPro" id="IPR017946">
    <property type="entry name" value="PLC-like_Pdiesterase_TIM-brl"/>
</dbReference>
<dbReference type="Pfam" id="PF03009">
    <property type="entry name" value="GDPD"/>
    <property type="match status" value="1"/>
</dbReference>
<dbReference type="CDD" id="cd08556">
    <property type="entry name" value="GDPD"/>
    <property type="match status" value="1"/>
</dbReference>
<evidence type="ECO:0000259" key="1">
    <source>
        <dbReference type="PROSITE" id="PS51704"/>
    </source>
</evidence>
<accession>A0ABY5PII2</accession>
<sequence>MRARSPADPPLRRVGHKGADLIAPGNTFASFQAALAADVDMIEFDVLPEHLDGTGELWLAHDYEDARSRTPHTLEEGLAHFADAAYEGVELDVDMKLPGYERRVLEALRRHDLLDRTLISTMELVSIDRIRALEPRVRVGLSVPRLRKDPMKQPHTAVLAFGAAAVIKRVGPVRAGRLVRSGRIDALMSHWRLVTPALVRAVHGAGGELYVWTVDEQPRIAALEAMGVAGVITNDPRLFGPRPGAPLPTSG</sequence>
<dbReference type="Proteomes" id="UP001058860">
    <property type="component" value="Chromosome"/>
</dbReference>
<dbReference type="PANTHER" id="PTHR46211:SF14">
    <property type="entry name" value="GLYCEROPHOSPHODIESTER PHOSPHODIESTERASE"/>
    <property type="match status" value="1"/>
</dbReference>
<organism evidence="2 3">
    <name type="scientific">Svornostia abyssi</name>
    <dbReference type="NCBI Taxonomy" id="2898438"/>
    <lineage>
        <taxon>Bacteria</taxon>
        <taxon>Bacillati</taxon>
        <taxon>Actinomycetota</taxon>
        <taxon>Thermoleophilia</taxon>
        <taxon>Solirubrobacterales</taxon>
        <taxon>Baekduiaceae</taxon>
        <taxon>Svornostia</taxon>
    </lineage>
</organism>
<reference evidence="3" key="1">
    <citation type="submission" date="2021-11" db="EMBL/GenBank/DDBJ databases">
        <title>Cultivation dependent microbiological survey of springs from the worlds oldest radium mine currently devoted to the extraction of radon-saturated water.</title>
        <authorList>
            <person name="Kapinusova G."/>
            <person name="Smrhova T."/>
            <person name="Strejcek M."/>
            <person name="Suman J."/>
            <person name="Jani K."/>
            <person name="Pajer P."/>
            <person name="Uhlik O."/>
        </authorList>
    </citation>
    <scope>NUCLEOTIDE SEQUENCE [LARGE SCALE GENOMIC DNA]</scope>
    <source>
        <strain evidence="3">J379</strain>
    </source>
</reference>
<dbReference type="EMBL" id="CP088295">
    <property type="protein sequence ID" value="UUY04330.1"/>
    <property type="molecule type" value="Genomic_DNA"/>
</dbReference>
<gene>
    <name evidence="2" type="ORF">LRS13_02005</name>
</gene>
<protein>
    <submittedName>
        <fullName evidence="2">Glycerophosphodiester phosphodiesterase</fullName>
    </submittedName>
</protein>
<dbReference type="RefSeq" id="WP_353864814.1">
    <property type="nucleotide sequence ID" value="NZ_CP088295.1"/>
</dbReference>
<name>A0ABY5PII2_9ACTN</name>
<dbReference type="SUPFAM" id="SSF51695">
    <property type="entry name" value="PLC-like phosphodiesterases"/>
    <property type="match status" value="1"/>
</dbReference>
<feature type="domain" description="GP-PDE" evidence="1">
    <location>
        <begin position="1"/>
        <end position="243"/>
    </location>
</feature>
<dbReference type="InterPro" id="IPR030395">
    <property type="entry name" value="GP_PDE_dom"/>
</dbReference>
<proteinExistence type="predicted"/>
<dbReference type="Gene3D" id="3.20.20.190">
    <property type="entry name" value="Phosphatidylinositol (PI) phosphodiesterase"/>
    <property type="match status" value="2"/>
</dbReference>
<evidence type="ECO:0000313" key="2">
    <source>
        <dbReference type="EMBL" id="UUY04330.1"/>
    </source>
</evidence>
<dbReference type="PANTHER" id="PTHR46211">
    <property type="entry name" value="GLYCEROPHOSPHORYL DIESTER PHOSPHODIESTERASE"/>
    <property type="match status" value="1"/>
</dbReference>
<evidence type="ECO:0000313" key="3">
    <source>
        <dbReference type="Proteomes" id="UP001058860"/>
    </source>
</evidence>
<keyword evidence="3" id="KW-1185">Reference proteome</keyword>